<evidence type="ECO:0000256" key="3">
    <source>
        <dbReference type="ARBA" id="ARBA00022989"/>
    </source>
</evidence>
<keyword evidence="4 5" id="KW-0472">Membrane</keyword>
<dbReference type="SUPFAM" id="SSF141322">
    <property type="entry name" value="NfeD domain-like"/>
    <property type="match status" value="1"/>
</dbReference>
<dbReference type="Proteomes" id="UP000783796">
    <property type="component" value="Unassembled WGS sequence"/>
</dbReference>
<dbReference type="InterPro" id="IPR012340">
    <property type="entry name" value="NA-bd_OB-fold"/>
</dbReference>
<keyword evidence="2 5" id="KW-0812">Transmembrane</keyword>
<evidence type="ECO:0000259" key="6">
    <source>
        <dbReference type="Pfam" id="PF01957"/>
    </source>
</evidence>
<comment type="caution">
    <text evidence="7">The sequence shown here is derived from an EMBL/GenBank/DDBJ whole genome shotgun (WGS) entry which is preliminary data.</text>
</comment>
<reference evidence="7" key="2">
    <citation type="submission" date="2021-04" db="EMBL/GenBank/DDBJ databases">
        <authorList>
            <person name="Gilroy R."/>
        </authorList>
    </citation>
    <scope>NUCLEOTIDE SEQUENCE</scope>
    <source>
        <strain evidence="7">G4-2901</strain>
    </source>
</reference>
<evidence type="ECO:0000256" key="5">
    <source>
        <dbReference type="SAM" id="Phobius"/>
    </source>
</evidence>
<dbReference type="PANTHER" id="PTHR33507:SF3">
    <property type="entry name" value="INNER MEMBRANE PROTEIN YBBJ"/>
    <property type="match status" value="1"/>
</dbReference>
<feature type="transmembrane region" description="Helical" evidence="5">
    <location>
        <begin position="46"/>
        <end position="64"/>
    </location>
</feature>
<evidence type="ECO:0000256" key="2">
    <source>
        <dbReference type="ARBA" id="ARBA00022692"/>
    </source>
</evidence>
<dbReference type="InterPro" id="IPR002810">
    <property type="entry name" value="NfeD-like_C"/>
</dbReference>
<organism evidence="7 8">
    <name type="scientific">Candidatus Phocaeicola faecigallinarum</name>
    <dbReference type="NCBI Taxonomy" id="2838732"/>
    <lineage>
        <taxon>Bacteria</taxon>
        <taxon>Pseudomonadati</taxon>
        <taxon>Bacteroidota</taxon>
        <taxon>Bacteroidia</taxon>
        <taxon>Bacteroidales</taxon>
        <taxon>Bacteroidaceae</taxon>
        <taxon>Phocaeicola</taxon>
    </lineage>
</organism>
<dbReference type="Gene3D" id="2.40.50.140">
    <property type="entry name" value="Nucleic acid-binding proteins"/>
    <property type="match status" value="1"/>
</dbReference>
<dbReference type="AlphaFoldDB" id="A0A948TCR4"/>
<evidence type="ECO:0000313" key="8">
    <source>
        <dbReference type="Proteomes" id="UP000783796"/>
    </source>
</evidence>
<feature type="domain" description="NfeD-like C-terminal" evidence="6">
    <location>
        <begin position="83"/>
        <end position="143"/>
    </location>
</feature>
<name>A0A948TCR4_9BACT</name>
<evidence type="ECO:0000256" key="4">
    <source>
        <dbReference type="ARBA" id="ARBA00023136"/>
    </source>
</evidence>
<dbReference type="PANTHER" id="PTHR33507">
    <property type="entry name" value="INNER MEMBRANE PROTEIN YBBJ"/>
    <property type="match status" value="1"/>
</dbReference>
<gene>
    <name evidence="7" type="ORF">H9777_09355</name>
</gene>
<proteinExistence type="predicted"/>
<dbReference type="EMBL" id="JAHLFW010000079">
    <property type="protein sequence ID" value="MBU3838495.1"/>
    <property type="molecule type" value="Genomic_DNA"/>
</dbReference>
<dbReference type="Pfam" id="PF01957">
    <property type="entry name" value="NfeD"/>
    <property type="match status" value="1"/>
</dbReference>
<keyword evidence="3 5" id="KW-1133">Transmembrane helix</keyword>
<dbReference type="GO" id="GO:0005886">
    <property type="term" value="C:plasma membrane"/>
    <property type="evidence" value="ECO:0007669"/>
    <property type="project" value="TreeGrafter"/>
</dbReference>
<comment type="subcellular location">
    <subcellularLocation>
        <location evidence="1">Membrane</location>
        <topology evidence="1">Multi-pass membrane protein</topology>
    </subcellularLocation>
</comment>
<evidence type="ECO:0000256" key="1">
    <source>
        <dbReference type="ARBA" id="ARBA00004141"/>
    </source>
</evidence>
<evidence type="ECO:0000313" key="7">
    <source>
        <dbReference type="EMBL" id="MBU3838495.1"/>
    </source>
</evidence>
<accession>A0A948TCR4</accession>
<sequence length="144" mass="15697">MEIWQIWLAIALALVIIEIITVGFAALCLAIGAVGAAVASCFTDSLVWQITVFAVFTLISFIYVRPFMLKFLSRKKDSPKSGVEALIGRTAIVEEDIVPETNSGRVAIDGDRWKAVSEDGNNIMKGEKVVVLKVDSIILTVRKA</sequence>
<protein>
    <submittedName>
        <fullName evidence="7">NfeD family protein</fullName>
    </submittedName>
</protein>
<dbReference type="InterPro" id="IPR052165">
    <property type="entry name" value="Membrane_assoc_protease"/>
</dbReference>
<reference evidence="7" key="1">
    <citation type="journal article" date="2021" name="PeerJ">
        <title>Extensive microbial diversity within the chicken gut microbiome revealed by metagenomics and culture.</title>
        <authorList>
            <person name="Gilroy R."/>
            <person name="Ravi A."/>
            <person name="Getino M."/>
            <person name="Pursley I."/>
            <person name="Horton D.L."/>
            <person name="Alikhan N.F."/>
            <person name="Baker D."/>
            <person name="Gharbi K."/>
            <person name="Hall N."/>
            <person name="Watson M."/>
            <person name="Adriaenssens E.M."/>
            <person name="Foster-Nyarko E."/>
            <person name="Jarju S."/>
            <person name="Secka A."/>
            <person name="Antonio M."/>
            <person name="Oren A."/>
            <person name="Chaudhuri R.R."/>
            <person name="La Ragione R."/>
            <person name="Hildebrand F."/>
            <person name="Pallen M.J."/>
        </authorList>
    </citation>
    <scope>NUCLEOTIDE SEQUENCE</scope>
    <source>
        <strain evidence="7">G4-2901</strain>
    </source>
</reference>
<feature type="transmembrane region" description="Helical" evidence="5">
    <location>
        <begin position="7"/>
        <end position="40"/>
    </location>
</feature>